<evidence type="ECO:0000313" key="1">
    <source>
        <dbReference type="EMBL" id="GFH10770.1"/>
    </source>
</evidence>
<accession>A0A699YL33</accession>
<gene>
    <name evidence="1" type="ORF">HaLaN_06143</name>
</gene>
<reference evidence="1 2" key="1">
    <citation type="submission" date="2020-02" db="EMBL/GenBank/DDBJ databases">
        <title>Draft genome sequence of Haematococcus lacustris strain NIES-144.</title>
        <authorList>
            <person name="Morimoto D."/>
            <person name="Nakagawa S."/>
            <person name="Yoshida T."/>
            <person name="Sawayama S."/>
        </authorList>
    </citation>
    <scope>NUCLEOTIDE SEQUENCE [LARGE SCALE GENOMIC DNA]</scope>
    <source>
        <strain evidence="1 2">NIES-144</strain>
    </source>
</reference>
<comment type="caution">
    <text evidence="1">The sequence shown here is derived from an EMBL/GenBank/DDBJ whole genome shotgun (WGS) entry which is preliminary data.</text>
</comment>
<keyword evidence="2" id="KW-1185">Reference proteome</keyword>
<dbReference type="Proteomes" id="UP000485058">
    <property type="component" value="Unassembled WGS sequence"/>
</dbReference>
<dbReference type="EMBL" id="BLLF01000345">
    <property type="protein sequence ID" value="GFH10770.1"/>
    <property type="molecule type" value="Genomic_DNA"/>
</dbReference>
<organism evidence="1 2">
    <name type="scientific">Haematococcus lacustris</name>
    <name type="common">Green alga</name>
    <name type="synonym">Haematococcus pluvialis</name>
    <dbReference type="NCBI Taxonomy" id="44745"/>
    <lineage>
        <taxon>Eukaryota</taxon>
        <taxon>Viridiplantae</taxon>
        <taxon>Chlorophyta</taxon>
        <taxon>core chlorophytes</taxon>
        <taxon>Chlorophyceae</taxon>
        <taxon>CS clade</taxon>
        <taxon>Chlamydomonadales</taxon>
        <taxon>Haematococcaceae</taxon>
        <taxon>Haematococcus</taxon>
    </lineage>
</organism>
<proteinExistence type="predicted"/>
<sequence length="77" mass="8402">MRGLISLDSVNTCIIPDDSSFVTTHVEPALTPCLTVVARQGRVGFILAIVCNWVCPVKRCLLARASFSFTNPCQPNH</sequence>
<name>A0A699YL33_HAELA</name>
<evidence type="ECO:0000313" key="2">
    <source>
        <dbReference type="Proteomes" id="UP000485058"/>
    </source>
</evidence>
<dbReference type="AlphaFoldDB" id="A0A699YL33"/>
<protein>
    <submittedName>
        <fullName evidence="1">Uncharacterized protein</fullName>
    </submittedName>
</protein>